<evidence type="ECO:0000313" key="3">
    <source>
        <dbReference type="Proteomes" id="UP000887300"/>
    </source>
</evidence>
<keyword evidence="1" id="KW-0812">Transmembrane</keyword>
<dbReference type="GO" id="GO:0016787">
    <property type="term" value="F:hydrolase activity"/>
    <property type="evidence" value="ECO:0007669"/>
    <property type="project" value="UniProtKB-KW"/>
</dbReference>
<feature type="transmembrane region" description="Helical" evidence="1">
    <location>
        <begin position="12"/>
        <end position="40"/>
    </location>
</feature>
<organism evidence="2 3">
    <name type="scientific">Acidithiobacillus ferridurans</name>
    <dbReference type="NCBI Taxonomy" id="1232575"/>
    <lineage>
        <taxon>Bacteria</taxon>
        <taxon>Pseudomonadati</taxon>
        <taxon>Pseudomonadota</taxon>
        <taxon>Acidithiobacillia</taxon>
        <taxon>Acidithiobacillales</taxon>
        <taxon>Acidithiobacillaceae</taxon>
        <taxon>Acidithiobacillus</taxon>
    </lineage>
</organism>
<proteinExistence type="predicted"/>
<evidence type="ECO:0000313" key="2">
    <source>
        <dbReference type="EMBL" id="MBU2721801.1"/>
    </source>
</evidence>
<dbReference type="EMBL" id="JABBHS010000027">
    <property type="protein sequence ID" value="MBU2721801.1"/>
    <property type="molecule type" value="Genomic_DNA"/>
</dbReference>
<dbReference type="Pfam" id="PF04307">
    <property type="entry name" value="YdjM"/>
    <property type="match status" value="1"/>
</dbReference>
<sequence length="169" mass="18291">MSKNGHQMVGVALAVMSFSWIHAMGYVWLLSIAGAIAAFFGSTAPDWLEISHAERDANGRWQRHSIIPHRTLTHWVPLWIALLLWSARSLLHTHGAPVLTGSAYAALMGFAIGGIGHLLCDIPNPSGVPVFLPVAQGRVSLRMWQSGAPIEWLEVLAFLASAVIAVVNL</sequence>
<accession>A0A8X8G8T9</accession>
<keyword evidence="2" id="KW-0378">Hydrolase</keyword>
<feature type="transmembrane region" description="Helical" evidence="1">
    <location>
        <begin position="98"/>
        <end position="119"/>
    </location>
</feature>
<feature type="transmembrane region" description="Helical" evidence="1">
    <location>
        <begin position="150"/>
        <end position="167"/>
    </location>
</feature>
<reference evidence="2" key="1">
    <citation type="journal article" date="2021" name="ISME J.">
        <title>Genomic evolution of the class Acidithiobacillia: deep-branching Proteobacteria living in extreme acidic conditions.</title>
        <authorList>
            <person name="Moya-Beltran A."/>
            <person name="Beard S."/>
            <person name="Rojas-Villalobos C."/>
            <person name="Issotta F."/>
            <person name="Gallardo Y."/>
            <person name="Ulloa R."/>
            <person name="Giaveno A."/>
            <person name="Degli Esposti M."/>
            <person name="Johnson D.B."/>
            <person name="Quatrini R."/>
        </authorList>
    </citation>
    <scope>NUCLEOTIDE SEQUENCE</scope>
    <source>
        <strain evidence="2">DSM 583</strain>
    </source>
</reference>
<gene>
    <name evidence="2" type="ORF">HF568_00830</name>
</gene>
<dbReference type="InterPro" id="IPR007404">
    <property type="entry name" value="YdjM-like"/>
</dbReference>
<protein>
    <submittedName>
        <fullName evidence="2">Metal-dependent hydrolase</fullName>
    </submittedName>
</protein>
<dbReference type="AlphaFoldDB" id="A0A8X8G8T9"/>
<keyword evidence="1" id="KW-1133">Transmembrane helix</keyword>
<name>A0A8X8G8T9_ACIFI</name>
<dbReference type="Proteomes" id="UP000887300">
    <property type="component" value="Unassembled WGS sequence"/>
</dbReference>
<evidence type="ECO:0000256" key="1">
    <source>
        <dbReference type="SAM" id="Phobius"/>
    </source>
</evidence>
<feature type="transmembrane region" description="Helical" evidence="1">
    <location>
        <begin position="72"/>
        <end position="91"/>
    </location>
</feature>
<dbReference type="RefSeq" id="WP_215890386.1">
    <property type="nucleotide sequence ID" value="NZ_JABBHS010000027.1"/>
</dbReference>
<keyword evidence="1" id="KW-0472">Membrane</keyword>
<comment type="caution">
    <text evidence="2">The sequence shown here is derived from an EMBL/GenBank/DDBJ whole genome shotgun (WGS) entry which is preliminary data.</text>
</comment>